<name>A0A4P8PU71_9VIRU</name>
<feature type="region of interest" description="Disordered" evidence="1">
    <location>
        <begin position="1"/>
        <end position="23"/>
    </location>
</feature>
<dbReference type="Proteomes" id="UP000322786">
    <property type="component" value="Segment"/>
</dbReference>
<reference evidence="2" key="1">
    <citation type="submission" date="2018-12" db="EMBL/GenBank/DDBJ databases">
        <title>Singled stranded DNA viruses identified in blackflies (Austrosimulium ungulatum) sampled in New Zealand.</title>
        <authorList>
            <person name="Kraberger S."/>
            <person name="Fontenele R.S."/>
            <person name="Schmidlin K."/>
            <person name="Walters M."/>
            <person name="Varsani A."/>
        </authorList>
    </citation>
    <scope>NUCLEOTIDE SEQUENCE [LARGE SCALE GENOMIC DNA]</scope>
    <source>
        <strain evidence="2">169</strain>
    </source>
</reference>
<organism evidence="2">
    <name type="scientific">Blackfly microvirus SF02</name>
    <dbReference type="NCBI Taxonomy" id="2576452"/>
    <lineage>
        <taxon>Viruses</taxon>
        <taxon>Monodnaviria</taxon>
        <taxon>Sangervirae</taxon>
        <taxon>Phixviricota</taxon>
        <taxon>Malgrandaviricetes</taxon>
        <taxon>Petitvirales</taxon>
        <taxon>Microviridae</taxon>
        <taxon>Microvirus</taxon>
    </lineage>
</organism>
<accession>A0A4P8PU71</accession>
<evidence type="ECO:0000256" key="1">
    <source>
        <dbReference type="SAM" id="MobiDB-lite"/>
    </source>
</evidence>
<evidence type="ECO:0000313" key="2">
    <source>
        <dbReference type="EMBL" id="QCQ85064.1"/>
    </source>
</evidence>
<protein>
    <submittedName>
        <fullName evidence="2">DNA pilot protein</fullName>
    </submittedName>
</protein>
<dbReference type="EMBL" id="MK249218">
    <property type="protein sequence ID" value="QCQ85064.1"/>
    <property type="molecule type" value="Genomic_DNA"/>
</dbReference>
<sequence>MTGPILGPGPTLPPGFGGYQGEGEDGSLWSTIKSGAGKILPFLGSVLGVGGEIVGQQQNRAEAERNRQFQERMSNTAVQRSVADYKAAGLNPALAYERSASSPTGGAAQIGSATKDLVSNATQVRAMQMAIEQNRADLANKYLTGRLTAAQERATNAQAAKTTTEVDNASAQRKLWDQQFRFGEINQPVDLRTRQAEATLRELGIPAAQYESIKGGAKRDILKAGVSSAQSFKDALSSAFQDPFGTRHNYNTGEGYKR</sequence>
<proteinExistence type="predicted"/>